<evidence type="ECO:0000259" key="7">
    <source>
        <dbReference type="PROSITE" id="PS51158"/>
    </source>
</evidence>
<name>A0A836KXF7_9TRYP</name>
<feature type="region of interest" description="Disordered" evidence="6">
    <location>
        <begin position="30"/>
        <end position="66"/>
    </location>
</feature>
<keyword evidence="3" id="KW-0547">Nucleotide-binding</keyword>
<dbReference type="GO" id="GO:0005524">
    <property type="term" value="F:ATP binding"/>
    <property type="evidence" value="ECO:0007669"/>
    <property type="project" value="UniProtKB-KW"/>
</dbReference>
<dbReference type="SMART" id="SM00811">
    <property type="entry name" value="Alpha_kinase"/>
    <property type="match status" value="1"/>
</dbReference>
<evidence type="ECO:0000313" key="8">
    <source>
        <dbReference type="EMBL" id="KAG5490609.1"/>
    </source>
</evidence>
<dbReference type="InterPro" id="IPR004166">
    <property type="entry name" value="a-kinase_dom"/>
</dbReference>
<dbReference type="Gene3D" id="3.20.200.10">
    <property type="entry name" value="MHCK/EF2 kinase"/>
    <property type="match status" value="1"/>
</dbReference>
<reference evidence="8 9" key="1">
    <citation type="submission" date="2021-02" db="EMBL/GenBank/DDBJ databases">
        <title>Porcisia hertigi Genome sequencing and assembly.</title>
        <authorList>
            <person name="Almutairi H."/>
            <person name="Gatherer D."/>
        </authorList>
    </citation>
    <scope>NUCLEOTIDE SEQUENCE [LARGE SCALE GENOMIC DNA]</scope>
    <source>
        <strain evidence="8 9">C119</strain>
    </source>
</reference>
<evidence type="ECO:0000256" key="2">
    <source>
        <dbReference type="ARBA" id="ARBA00022679"/>
    </source>
</evidence>
<dbReference type="InterPro" id="IPR051852">
    <property type="entry name" value="Alpha-type_PK"/>
</dbReference>
<evidence type="ECO:0000256" key="5">
    <source>
        <dbReference type="ARBA" id="ARBA00022840"/>
    </source>
</evidence>
<keyword evidence="1" id="KW-0723">Serine/threonine-protein kinase</keyword>
<proteinExistence type="predicted"/>
<dbReference type="PROSITE" id="PS51158">
    <property type="entry name" value="ALPHA_KINASE"/>
    <property type="match status" value="1"/>
</dbReference>
<evidence type="ECO:0000256" key="1">
    <source>
        <dbReference type="ARBA" id="ARBA00022527"/>
    </source>
</evidence>
<sequence length="631" mass="68253">MHGASPASRSEVNRAYPLQAVQGVLLATVKRSGGGEKSQDPLRCASDRVRGKPQSTPGDTESVPRVCAAPTSIGRTAVSSAPQSLASALNGSVQSSRFLPPPAAATSPSAENLQRSSGRCRSAGTGTLFLPTSSVSLCLSVTSPTIPVSFTEQKSCATTAGGAASSAQVASEAASTKKPLCIRKRRPVKKSDGSQGASLANPPLPENSTTRTVYSLPHRWTTESGVKSPPCEAQTRLSPSRLASPALSESAAGEAEAMELNAVAPVMPQVAVLPQLPSAPPSAPPSKGWSAPMHTHGIPEHLPTDDPDVLVPAHKYVYDLKTCTWKGVSAMIRVLHPNRGLSQGEMRVCFPLEEVDEAGFRSLMVAKMFRHNISNVTVKDYFNEGESQCICGIFAERFNRAQASKDVQRHVVSFLQCETLRIKRCDIPEAHQHKRTGFFSYHPTDSADIFFTMEPRLDGFFTKYTSNFGGVYEGFERPLSSEEERRRHGVLLAVEAFSHFTLEESGGSMLVSDLQGVHDFLTDPQIHTEDGKGFGMGNMGREGIGRWREAHVCNEVCTALKLKPLSKDWRGTPSVAENENRTSYYEILRAKLRSSALAASEEILPLPEPLSDMCDDERLEYAMRLSALVTL</sequence>
<evidence type="ECO:0000256" key="3">
    <source>
        <dbReference type="ARBA" id="ARBA00022741"/>
    </source>
</evidence>
<gene>
    <name evidence="8" type="ORF">JKF63_00730</name>
</gene>
<keyword evidence="5" id="KW-0067">ATP-binding</keyword>
<dbReference type="Pfam" id="PF02816">
    <property type="entry name" value="Alpha_kinase"/>
    <property type="match status" value="1"/>
</dbReference>
<evidence type="ECO:0000256" key="4">
    <source>
        <dbReference type="ARBA" id="ARBA00022777"/>
    </source>
</evidence>
<dbReference type="PANTHER" id="PTHR45992:SF2">
    <property type="entry name" value="EUKARYOTIC ELONGATION FACTOR 2 KINASE"/>
    <property type="match status" value="1"/>
</dbReference>
<keyword evidence="9" id="KW-1185">Reference proteome</keyword>
<organism evidence="8 9">
    <name type="scientific">Porcisia hertigi</name>
    <dbReference type="NCBI Taxonomy" id="2761500"/>
    <lineage>
        <taxon>Eukaryota</taxon>
        <taxon>Discoba</taxon>
        <taxon>Euglenozoa</taxon>
        <taxon>Kinetoplastea</taxon>
        <taxon>Metakinetoplastina</taxon>
        <taxon>Trypanosomatida</taxon>
        <taxon>Trypanosomatidae</taxon>
        <taxon>Leishmaniinae</taxon>
        <taxon>Porcisia</taxon>
    </lineage>
</organism>
<evidence type="ECO:0000313" key="9">
    <source>
        <dbReference type="Proteomes" id="UP000674318"/>
    </source>
</evidence>
<dbReference type="CDD" id="cd04515">
    <property type="entry name" value="Alpha_kinase"/>
    <property type="match status" value="1"/>
</dbReference>
<accession>A0A836KXF7</accession>
<dbReference type="EMBL" id="JAFJZO010000036">
    <property type="protein sequence ID" value="KAG5490609.1"/>
    <property type="molecule type" value="Genomic_DNA"/>
</dbReference>
<dbReference type="GO" id="GO:0031037">
    <property type="term" value="P:myosin II filament disassembly"/>
    <property type="evidence" value="ECO:0007669"/>
    <property type="project" value="TreeGrafter"/>
</dbReference>
<dbReference type="Gene3D" id="3.30.200.20">
    <property type="entry name" value="Phosphorylase Kinase, domain 1"/>
    <property type="match status" value="1"/>
</dbReference>
<dbReference type="GO" id="GO:1903013">
    <property type="term" value="P:response to differentiation-inducing factor 1"/>
    <property type="evidence" value="ECO:0007669"/>
    <property type="project" value="TreeGrafter"/>
</dbReference>
<dbReference type="OrthoDB" id="301415at2759"/>
<keyword evidence="2" id="KW-0808">Transferase</keyword>
<dbReference type="InterPro" id="IPR011009">
    <property type="entry name" value="Kinase-like_dom_sf"/>
</dbReference>
<dbReference type="KEGG" id="phet:94286857"/>
<dbReference type="Proteomes" id="UP000674318">
    <property type="component" value="Unassembled WGS sequence"/>
</dbReference>
<keyword evidence="4" id="KW-0418">Kinase</keyword>
<feature type="compositionally biased region" description="Basic and acidic residues" evidence="6">
    <location>
        <begin position="33"/>
        <end position="50"/>
    </location>
</feature>
<dbReference type="GO" id="GO:0004674">
    <property type="term" value="F:protein serine/threonine kinase activity"/>
    <property type="evidence" value="ECO:0007669"/>
    <property type="project" value="UniProtKB-KW"/>
</dbReference>
<feature type="region of interest" description="Disordered" evidence="6">
    <location>
        <begin position="175"/>
        <end position="244"/>
    </location>
</feature>
<dbReference type="GeneID" id="94286857"/>
<dbReference type="PANTHER" id="PTHR45992">
    <property type="entry name" value="EUKARYOTIC ELONGATION FACTOR 2 KINASE-RELATED"/>
    <property type="match status" value="1"/>
</dbReference>
<dbReference type="AlphaFoldDB" id="A0A836KXF7"/>
<feature type="region of interest" description="Disordered" evidence="6">
    <location>
        <begin position="97"/>
        <end position="118"/>
    </location>
</feature>
<dbReference type="RefSeq" id="XP_067752937.1">
    <property type="nucleotide sequence ID" value="XM_067896780.1"/>
</dbReference>
<feature type="domain" description="Alpha-type protein kinase" evidence="7">
    <location>
        <begin position="317"/>
        <end position="565"/>
    </location>
</feature>
<protein>
    <recommendedName>
        <fullName evidence="7">Alpha-type protein kinase domain-containing protein</fullName>
    </recommendedName>
</protein>
<evidence type="ECO:0000256" key="6">
    <source>
        <dbReference type="SAM" id="MobiDB-lite"/>
    </source>
</evidence>
<comment type="caution">
    <text evidence="8">The sequence shown here is derived from an EMBL/GenBank/DDBJ whole genome shotgun (WGS) entry which is preliminary data.</text>
</comment>
<dbReference type="SUPFAM" id="SSF56112">
    <property type="entry name" value="Protein kinase-like (PK-like)"/>
    <property type="match status" value="1"/>
</dbReference>